<evidence type="ECO:0000256" key="6">
    <source>
        <dbReference type="ARBA" id="ARBA00022692"/>
    </source>
</evidence>
<dbReference type="AlphaFoldDB" id="A0A336JKB8"/>
<evidence type="ECO:0000256" key="10">
    <source>
        <dbReference type="SAM" id="MobiDB-lite"/>
    </source>
</evidence>
<evidence type="ECO:0000256" key="9">
    <source>
        <dbReference type="ARBA" id="ARBA00023136"/>
    </source>
</evidence>
<feature type="compositionally biased region" description="Pro residues" evidence="10">
    <location>
        <begin position="130"/>
        <end position="143"/>
    </location>
</feature>
<evidence type="ECO:0000259" key="12">
    <source>
        <dbReference type="PROSITE" id="PS52015"/>
    </source>
</evidence>
<proteinExistence type="inferred from homology"/>
<dbReference type="OrthoDB" id="7433592at2"/>
<dbReference type="PANTHER" id="PTHR33446:SF2">
    <property type="entry name" value="PROTEIN TONB"/>
    <property type="match status" value="1"/>
</dbReference>
<keyword evidence="8 11" id="KW-1133">Transmembrane helix</keyword>
<keyword evidence="4" id="KW-1003">Cell membrane</keyword>
<evidence type="ECO:0000256" key="2">
    <source>
        <dbReference type="ARBA" id="ARBA00006555"/>
    </source>
</evidence>
<organism evidence="14 15">
    <name type="scientific">Rhodopseudomonas pentothenatexigens</name>
    <dbReference type="NCBI Taxonomy" id="999699"/>
    <lineage>
        <taxon>Bacteria</taxon>
        <taxon>Pseudomonadati</taxon>
        <taxon>Pseudomonadota</taxon>
        <taxon>Alphaproteobacteria</taxon>
        <taxon>Hyphomicrobiales</taxon>
        <taxon>Nitrobacteraceae</taxon>
        <taxon>Rhodopseudomonas</taxon>
    </lineage>
</organism>
<dbReference type="InterPro" id="IPR006260">
    <property type="entry name" value="TonB/TolA_C"/>
</dbReference>
<evidence type="ECO:0000256" key="3">
    <source>
        <dbReference type="ARBA" id="ARBA00022448"/>
    </source>
</evidence>
<dbReference type="PROSITE" id="PS52015">
    <property type="entry name" value="TONB_CTD"/>
    <property type="match status" value="1"/>
</dbReference>
<keyword evidence="7" id="KW-0653">Protein transport</keyword>
<dbReference type="InterPro" id="IPR051045">
    <property type="entry name" value="TonB-dependent_transducer"/>
</dbReference>
<dbReference type="Proteomes" id="UP000256343">
    <property type="component" value="Unassembled WGS sequence"/>
</dbReference>
<dbReference type="NCBIfam" id="TIGR01352">
    <property type="entry name" value="tonB_Cterm"/>
    <property type="match status" value="1"/>
</dbReference>
<dbReference type="GO" id="GO:0055085">
    <property type="term" value="P:transmembrane transport"/>
    <property type="evidence" value="ECO:0007669"/>
    <property type="project" value="InterPro"/>
</dbReference>
<comment type="subcellular location">
    <subcellularLocation>
        <location evidence="1">Cell inner membrane</location>
        <topology evidence="1">Single-pass membrane protein</topology>
        <orientation evidence="1">Periplasmic side</orientation>
    </subcellularLocation>
</comment>
<evidence type="ECO:0000256" key="7">
    <source>
        <dbReference type="ARBA" id="ARBA00022927"/>
    </source>
</evidence>
<keyword evidence="6 11" id="KW-0812">Transmembrane</keyword>
<accession>A0A336JKB8</accession>
<reference evidence="13 16" key="2">
    <citation type="submission" date="2018-07" db="EMBL/GenBank/DDBJ databases">
        <title>Genomic Encyclopedia of Archaeal and Bacterial Type Strains, Phase II (KMG-II): from individual species to whole genera.</title>
        <authorList>
            <person name="Goeker M."/>
        </authorList>
    </citation>
    <scope>NUCLEOTIDE SEQUENCE [LARGE SCALE GENOMIC DNA]</scope>
    <source>
        <strain evidence="13 16">JA575</strain>
    </source>
</reference>
<keyword evidence="16" id="KW-1185">Reference proteome</keyword>
<protein>
    <submittedName>
        <fullName evidence="14">Protein TonB</fullName>
    </submittedName>
</protein>
<dbReference type="GO" id="GO:0031992">
    <property type="term" value="F:energy transducer activity"/>
    <property type="evidence" value="ECO:0007669"/>
    <property type="project" value="TreeGrafter"/>
</dbReference>
<name>A0A336JKB8_9BRAD</name>
<keyword evidence="9 11" id="KW-0472">Membrane</keyword>
<gene>
    <name evidence="13" type="ORF">BJ125_10258</name>
    <name evidence="14" type="ORF">SAMN05892882_10258</name>
</gene>
<dbReference type="Proteomes" id="UP000252631">
    <property type="component" value="Unassembled WGS sequence"/>
</dbReference>
<dbReference type="InterPro" id="IPR037682">
    <property type="entry name" value="TonB_C"/>
</dbReference>
<evidence type="ECO:0000313" key="14">
    <source>
        <dbReference type="EMBL" id="SSW89253.1"/>
    </source>
</evidence>
<dbReference type="GO" id="GO:0098797">
    <property type="term" value="C:plasma membrane protein complex"/>
    <property type="evidence" value="ECO:0007669"/>
    <property type="project" value="TreeGrafter"/>
</dbReference>
<dbReference type="Pfam" id="PF13103">
    <property type="entry name" value="TonB_2"/>
    <property type="match status" value="1"/>
</dbReference>
<dbReference type="EMBL" id="QRDT01000002">
    <property type="protein sequence ID" value="RED41896.1"/>
    <property type="molecule type" value="Genomic_DNA"/>
</dbReference>
<evidence type="ECO:0000256" key="4">
    <source>
        <dbReference type="ARBA" id="ARBA00022475"/>
    </source>
</evidence>
<comment type="similarity">
    <text evidence="2">Belongs to the TonB family.</text>
</comment>
<evidence type="ECO:0000313" key="15">
    <source>
        <dbReference type="Proteomes" id="UP000252631"/>
    </source>
</evidence>
<dbReference type="GO" id="GO:0015031">
    <property type="term" value="P:protein transport"/>
    <property type="evidence" value="ECO:0007669"/>
    <property type="project" value="UniProtKB-KW"/>
</dbReference>
<evidence type="ECO:0000256" key="11">
    <source>
        <dbReference type="SAM" id="Phobius"/>
    </source>
</evidence>
<keyword evidence="5" id="KW-0997">Cell inner membrane</keyword>
<evidence type="ECO:0000313" key="13">
    <source>
        <dbReference type="EMBL" id="RED41896.1"/>
    </source>
</evidence>
<evidence type="ECO:0000313" key="16">
    <source>
        <dbReference type="Proteomes" id="UP000256343"/>
    </source>
</evidence>
<keyword evidence="3" id="KW-0813">Transport</keyword>
<feature type="domain" description="TonB C-terminal" evidence="12">
    <location>
        <begin position="193"/>
        <end position="281"/>
    </location>
</feature>
<reference evidence="14 15" key="1">
    <citation type="submission" date="2017-08" db="EMBL/GenBank/DDBJ databases">
        <authorList>
            <person name="de Groot N.N."/>
        </authorList>
    </citation>
    <scope>NUCLEOTIDE SEQUENCE [LARGE SCALE GENOMIC DNA]</scope>
    <source>
        <strain evidence="14 15">JA575</strain>
    </source>
</reference>
<feature type="compositionally biased region" description="Basic residues" evidence="10">
    <location>
        <begin position="144"/>
        <end position="154"/>
    </location>
</feature>
<dbReference type="EMBL" id="UFQQ01000002">
    <property type="protein sequence ID" value="SSW89253.1"/>
    <property type="molecule type" value="Genomic_DNA"/>
</dbReference>
<feature type="transmembrane region" description="Helical" evidence="11">
    <location>
        <begin position="17"/>
        <end position="39"/>
    </location>
</feature>
<feature type="region of interest" description="Disordered" evidence="10">
    <location>
        <begin position="67"/>
        <end position="173"/>
    </location>
</feature>
<dbReference type="SUPFAM" id="SSF74653">
    <property type="entry name" value="TolA/TonB C-terminal domain"/>
    <property type="match status" value="1"/>
</dbReference>
<evidence type="ECO:0000256" key="5">
    <source>
        <dbReference type="ARBA" id="ARBA00022519"/>
    </source>
</evidence>
<evidence type="ECO:0000256" key="1">
    <source>
        <dbReference type="ARBA" id="ARBA00004383"/>
    </source>
</evidence>
<sequence>MTDFDSSIGGRTKALEILGWSVAALLMMGAHAGAVVWMLQTDPVVPADDSAPAAIMLDMAAVPEATATAKTEISPDRKSADASRPQAEQQHEPRPQLAEPVEPDQPEPLEQAKTEDDTPLVETAEVPLSRPEPPRTVAPPQHKPTPKKKQRPRPQRAAANSQAMRQAQFEARQSERLAAAQTAFGGMSQSPAEWRSRLMAHLQRNKRSVSATMDQRARRIAYVRFAIDQAGNVGSVSLMRSSGLAEIDREAVALVRRASPVPPPPAGVSRSLTVPVGFASD</sequence>
<dbReference type="Gene3D" id="3.30.1150.10">
    <property type="match status" value="1"/>
</dbReference>
<evidence type="ECO:0000256" key="8">
    <source>
        <dbReference type="ARBA" id="ARBA00022989"/>
    </source>
</evidence>
<dbReference type="RefSeq" id="WP_114356409.1">
    <property type="nucleotide sequence ID" value="NZ_QRDT01000002.1"/>
</dbReference>
<dbReference type="PANTHER" id="PTHR33446">
    <property type="entry name" value="PROTEIN TONB-RELATED"/>
    <property type="match status" value="1"/>
</dbReference>